<evidence type="ECO:0000313" key="8">
    <source>
        <dbReference type="EMBL" id="MCW7755087.1"/>
    </source>
</evidence>
<keyword evidence="3" id="KW-0645">Protease</keyword>
<dbReference type="Gene3D" id="3.40.50.10740">
    <property type="entry name" value="Class I glutamine amidotransferase-like"/>
    <property type="match status" value="1"/>
</dbReference>
<organism evidence="8 9">
    <name type="scientific">Desulfobotulus pelophilus</name>
    <dbReference type="NCBI Taxonomy" id="2823377"/>
    <lineage>
        <taxon>Bacteria</taxon>
        <taxon>Pseudomonadati</taxon>
        <taxon>Thermodesulfobacteriota</taxon>
        <taxon>Desulfobacteria</taxon>
        <taxon>Desulfobacterales</taxon>
        <taxon>Desulfobacteraceae</taxon>
        <taxon>Desulfobotulus</taxon>
    </lineage>
</organism>
<dbReference type="InterPro" id="IPR040921">
    <property type="entry name" value="Peptidase_S66C"/>
</dbReference>
<evidence type="ECO:0000256" key="2">
    <source>
        <dbReference type="ARBA" id="ARBA00022645"/>
    </source>
</evidence>
<dbReference type="SUPFAM" id="SSF52317">
    <property type="entry name" value="Class I glutamine amidotransferase-like"/>
    <property type="match status" value="1"/>
</dbReference>
<evidence type="ECO:0000256" key="4">
    <source>
        <dbReference type="ARBA" id="ARBA00022801"/>
    </source>
</evidence>
<dbReference type="InterPro" id="IPR040449">
    <property type="entry name" value="Peptidase_S66_N"/>
</dbReference>
<evidence type="ECO:0000259" key="7">
    <source>
        <dbReference type="Pfam" id="PF17676"/>
    </source>
</evidence>
<keyword evidence="2" id="KW-0121">Carboxypeptidase</keyword>
<dbReference type="PIRSF" id="PIRSF028757">
    <property type="entry name" value="LD-carboxypeptidase"/>
    <property type="match status" value="1"/>
</dbReference>
<dbReference type="Proteomes" id="UP001209681">
    <property type="component" value="Unassembled WGS sequence"/>
</dbReference>
<dbReference type="RefSeq" id="WP_265426004.1">
    <property type="nucleotide sequence ID" value="NZ_JAPFPW010000021.1"/>
</dbReference>
<dbReference type="PANTHER" id="PTHR30237:SF2">
    <property type="entry name" value="MUREIN TETRAPEPTIDE CARBOXYPEPTIDASE"/>
    <property type="match status" value="1"/>
</dbReference>
<keyword evidence="9" id="KW-1185">Reference proteome</keyword>
<name>A0ABT3NDT6_9BACT</name>
<dbReference type="PANTHER" id="PTHR30237">
    <property type="entry name" value="MURAMOYLTETRAPEPTIDE CARBOXYPEPTIDASE"/>
    <property type="match status" value="1"/>
</dbReference>
<dbReference type="SUPFAM" id="SSF141986">
    <property type="entry name" value="LD-carboxypeptidase A C-terminal domain-like"/>
    <property type="match status" value="1"/>
</dbReference>
<comment type="caution">
    <text evidence="8">The sequence shown here is derived from an EMBL/GenBank/DDBJ whole genome shotgun (WGS) entry which is preliminary data.</text>
</comment>
<evidence type="ECO:0000313" key="9">
    <source>
        <dbReference type="Proteomes" id="UP001209681"/>
    </source>
</evidence>
<feature type="domain" description="LD-carboxypeptidase C-terminal" evidence="7">
    <location>
        <begin position="192"/>
        <end position="299"/>
    </location>
</feature>
<dbReference type="InterPro" id="IPR027461">
    <property type="entry name" value="Carboxypeptidase_A_C_sf"/>
</dbReference>
<dbReference type="InterPro" id="IPR003507">
    <property type="entry name" value="S66_fam"/>
</dbReference>
<dbReference type="InterPro" id="IPR029062">
    <property type="entry name" value="Class_I_gatase-like"/>
</dbReference>
<gene>
    <name evidence="8" type="ORF">OOT00_13950</name>
</gene>
<evidence type="ECO:0000256" key="5">
    <source>
        <dbReference type="ARBA" id="ARBA00022825"/>
    </source>
</evidence>
<sequence>MAEPEKKEGTGMAGSLSAGFWSLSAPVLPGSCIGVVAPSGIPDPEALEAGLDVIRSRGYRLKVAEQVYMKDTHGFAGSDSIRARTLTEFFRDPSLDALWMARGGYGCTRLFPLLEPDLLKHFPKRIMGFSDGTALLAFLGERCHMTALHGPVITQLGRLTHEGRNAAFRALTWVGEVQSMGWQRVLCEGRAEGHLVGGNLSLLTRLLGTPWCPSFAGSILFLEDVNEAPYRIDRMMCHLSMAGALQAVKGVMLGAFMGCGCMQEVCDRILSHLPGGIPVVCGMPFGHGESNQPLALGAKGVLDTKKGYVEWSWPCESA</sequence>
<feature type="domain" description="LD-carboxypeptidase N-terminal" evidence="6">
    <location>
        <begin position="33"/>
        <end position="150"/>
    </location>
</feature>
<dbReference type="InterPro" id="IPR027478">
    <property type="entry name" value="LdcA_N"/>
</dbReference>
<proteinExistence type="inferred from homology"/>
<keyword evidence="4" id="KW-0378">Hydrolase</keyword>
<comment type="similarity">
    <text evidence="1">Belongs to the peptidase S66 family.</text>
</comment>
<dbReference type="EMBL" id="JAPFPW010000021">
    <property type="protein sequence ID" value="MCW7755087.1"/>
    <property type="molecule type" value="Genomic_DNA"/>
</dbReference>
<evidence type="ECO:0000256" key="3">
    <source>
        <dbReference type="ARBA" id="ARBA00022670"/>
    </source>
</evidence>
<dbReference type="Gene3D" id="3.50.30.60">
    <property type="entry name" value="LD-carboxypeptidase A C-terminal domain-like"/>
    <property type="match status" value="1"/>
</dbReference>
<dbReference type="CDD" id="cd07025">
    <property type="entry name" value="Peptidase_S66"/>
    <property type="match status" value="1"/>
</dbReference>
<evidence type="ECO:0000256" key="1">
    <source>
        <dbReference type="ARBA" id="ARBA00010233"/>
    </source>
</evidence>
<reference evidence="8 9" key="1">
    <citation type="submission" date="2022-11" db="EMBL/GenBank/DDBJ databases">
        <title>Desulfobotulus tamanensis H1 sp. nov. - anaerobic, alkaliphilic, sulphate reducing bacterium isolated from terrestrial mud volcano.</title>
        <authorList>
            <person name="Frolova A."/>
            <person name="Merkel A.Y."/>
            <person name="Slobodkin A.I."/>
        </authorList>
    </citation>
    <scope>NUCLEOTIDE SEQUENCE [LARGE SCALE GENOMIC DNA]</scope>
    <source>
        <strain evidence="8 9">H1</strain>
    </source>
</reference>
<dbReference type="Pfam" id="PF02016">
    <property type="entry name" value="Peptidase_S66"/>
    <property type="match status" value="1"/>
</dbReference>
<evidence type="ECO:0000259" key="6">
    <source>
        <dbReference type="Pfam" id="PF02016"/>
    </source>
</evidence>
<dbReference type="Pfam" id="PF17676">
    <property type="entry name" value="Peptidase_S66C"/>
    <property type="match status" value="1"/>
</dbReference>
<accession>A0ABT3NDT6</accession>
<keyword evidence="5" id="KW-0720">Serine protease</keyword>
<protein>
    <submittedName>
        <fullName evidence="8">LD-carboxypeptidase</fullName>
    </submittedName>
</protein>